<evidence type="ECO:0000256" key="3">
    <source>
        <dbReference type="ARBA" id="ARBA00023136"/>
    </source>
</evidence>
<dbReference type="GO" id="GO:0099621">
    <property type="term" value="F:undecaprenyl-phosphate 4-deoxy-4-formamido-L-arabinose transferase activity"/>
    <property type="evidence" value="ECO:0007669"/>
    <property type="project" value="TreeGrafter"/>
</dbReference>
<evidence type="ECO:0000256" key="1">
    <source>
        <dbReference type="ARBA" id="ARBA00022692"/>
    </source>
</evidence>
<organism evidence="6 7">
    <name type="scientific">Rhizopus delemar</name>
    <dbReference type="NCBI Taxonomy" id="936053"/>
    <lineage>
        <taxon>Eukaryota</taxon>
        <taxon>Fungi</taxon>
        <taxon>Fungi incertae sedis</taxon>
        <taxon>Mucoromycota</taxon>
        <taxon>Mucoromycotina</taxon>
        <taxon>Mucoromycetes</taxon>
        <taxon>Mucorales</taxon>
        <taxon>Mucorineae</taxon>
        <taxon>Rhizopodaceae</taxon>
        <taxon>Rhizopus</taxon>
    </lineage>
</organism>
<proteinExistence type="predicted"/>
<dbReference type="GO" id="GO:0005886">
    <property type="term" value="C:plasma membrane"/>
    <property type="evidence" value="ECO:0007669"/>
    <property type="project" value="TreeGrafter"/>
</dbReference>
<evidence type="ECO:0000256" key="5">
    <source>
        <dbReference type="SAM" id="Phobius"/>
    </source>
</evidence>
<keyword evidence="7" id="KW-1185">Reference proteome</keyword>
<dbReference type="SUPFAM" id="SSF53448">
    <property type="entry name" value="Nucleotide-diphospho-sugar transferases"/>
    <property type="match status" value="1"/>
</dbReference>
<protein>
    <recommendedName>
        <fullName evidence="8">Glycosyltransferase 2-like domain-containing protein</fullName>
    </recommendedName>
</protein>
<feature type="transmembrane region" description="Helical" evidence="5">
    <location>
        <begin position="149"/>
        <end position="172"/>
    </location>
</feature>
<evidence type="ECO:0000256" key="2">
    <source>
        <dbReference type="ARBA" id="ARBA00022989"/>
    </source>
</evidence>
<dbReference type="Gene3D" id="3.90.550.10">
    <property type="entry name" value="Spore Coat Polysaccharide Biosynthesis Protein SpsA, Chain A"/>
    <property type="match status" value="1"/>
</dbReference>
<reference evidence="6 7" key="1">
    <citation type="journal article" date="2020" name="Microb. Genom.">
        <title>Genetic diversity of clinical and environmental Mucorales isolates obtained from an investigation of mucormycosis cases among solid organ transplant recipients.</title>
        <authorList>
            <person name="Nguyen M.H."/>
            <person name="Kaul D."/>
            <person name="Muto C."/>
            <person name="Cheng S.J."/>
            <person name="Richter R.A."/>
            <person name="Bruno V.M."/>
            <person name="Liu G."/>
            <person name="Beyhan S."/>
            <person name="Sundermann A.J."/>
            <person name="Mounaud S."/>
            <person name="Pasculle A.W."/>
            <person name="Nierman W.C."/>
            <person name="Driscoll E."/>
            <person name="Cumbie R."/>
            <person name="Clancy C.J."/>
            <person name="Dupont C.L."/>
        </authorList>
    </citation>
    <scope>NUCLEOTIDE SEQUENCE [LARGE SCALE GENOMIC DNA]</scope>
    <source>
        <strain evidence="6 7">GL24</strain>
    </source>
</reference>
<evidence type="ECO:0000313" key="7">
    <source>
        <dbReference type="Proteomes" id="UP000740926"/>
    </source>
</evidence>
<keyword evidence="3 5" id="KW-0472">Membrane</keyword>
<comment type="caution">
    <text evidence="6">The sequence shown here is derived from an EMBL/GenBank/DDBJ whole genome shotgun (WGS) entry which is preliminary data.</text>
</comment>
<keyword evidence="2 5" id="KW-1133">Transmembrane helix</keyword>
<feature type="transmembrane region" description="Helical" evidence="5">
    <location>
        <begin position="184"/>
        <end position="205"/>
    </location>
</feature>
<dbReference type="InterPro" id="IPR050256">
    <property type="entry name" value="Glycosyltransferase_2"/>
</dbReference>
<evidence type="ECO:0000313" key="6">
    <source>
        <dbReference type="EMBL" id="KAG1537092.1"/>
    </source>
</evidence>
<dbReference type="PANTHER" id="PTHR48090">
    <property type="entry name" value="UNDECAPRENYL-PHOSPHATE 4-DEOXY-4-FORMAMIDO-L-ARABINOSE TRANSFERASE-RELATED"/>
    <property type="match status" value="1"/>
</dbReference>
<sequence length="238" mass="25810">MAGLRRAHGKKIVPRDDDLQHSPDDLPALLAALGEDQDVCYAGFHNKRHALWKRAGSSFNDIMATLLLGKPKGLYLSPFKAMVSGVRDEVVKFTGPHVYLDGLILSTTSRITSITIDHHARADGQSGYSLRKSISLWLKMATSFSILPLRVASMLGLAFSALGFLLAIAFVIQKFTVDTMPIGWSSLIVSALIIGGVQLLAVGMIGEYVGRVLLHVNGRPQTVIESTRNISLSSGEDR</sequence>
<dbReference type="InterPro" id="IPR029044">
    <property type="entry name" value="Nucleotide-diphossugar_trans"/>
</dbReference>
<name>A0A9P6Y1F2_9FUNG</name>
<feature type="region of interest" description="Disordered" evidence="4">
    <location>
        <begin position="1"/>
        <end position="20"/>
    </location>
</feature>
<dbReference type="EMBL" id="JAANIU010007648">
    <property type="protein sequence ID" value="KAG1537092.1"/>
    <property type="molecule type" value="Genomic_DNA"/>
</dbReference>
<dbReference type="Proteomes" id="UP000740926">
    <property type="component" value="Unassembled WGS sequence"/>
</dbReference>
<feature type="compositionally biased region" description="Basic residues" evidence="4">
    <location>
        <begin position="1"/>
        <end position="12"/>
    </location>
</feature>
<accession>A0A9P6Y1F2</accession>
<evidence type="ECO:0000256" key="4">
    <source>
        <dbReference type="SAM" id="MobiDB-lite"/>
    </source>
</evidence>
<gene>
    <name evidence="6" type="ORF">G6F50_014923</name>
</gene>
<dbReference type="PANTHER" id="PTHR48090:SF3">
    <property type="entry name" value="UNDECAPRENYL-PHOSPHATE 4-DEOXY-4-FORMAMIDO-L-ARABINOSE TRANSFERASE"/>
    <property type="match status" value="1"/>
</dbReference>
<keyword evidence="1 5" id="KW-0812">Transmembrane</keyword>
<dbReference type="AlphaFoldDB" id="A0A9P6Y1F2"/>
<evidence type="ECO:0008006" key="8">
    <source>
        <dbReference type="Google" id="ProtNLM"/>
    </source>
</evidence>